<dbReference type="EMBL" id="JASCZI010033521">
    <property type="protein sequence ID" value="MED6128969.1"/>
    <property type="molecule type" value="Genomic_DNA"/>
</dbReference>
<sequence>MQIFLNNSPVRSPQLFPFHHRISKTLINHLPIQIRTTNATAASAMKGGASRYLSEISKAIDHEEQYRVARSQVHRKSLEVEGYSIEGISIAGIETCVILPGLKCAFDIGKCPNEAIHQNFVFITNAHYDHM</sequence>
<evidence type="ECO:0008006" key="3">
    <source>
        <dbReference type="Google" id="ProtNLM"/>
    </source>
</evidence>
<comment type="caution">
    <text evidence="1">The sequence shown here is derived from an EMBL/GenBank/DDBJ whole genome shotgun (WGS) entry which is preliminary data.</text>
</comment>
<feature type="non-terminal residue" evidence="1">
    <location>
        <position position="131"/>
    </location>
</feature>
<dbReference type="PANTHER" id="PTHR46504:SF1">
    <property type="entry name" value="TRNASE Z TRZ2, CHLOROPLASTIC"/>
    <property type="match status" value="1"/>
</dbReference>
<evidence type="ECO:0000313" key="1">
    <source>
        <dbReference type="EMBL" id="MED6128969.1"/>
    </source>
</evidence>
<keyword evidence="2" id="KW-1185">Reference proteome</keyword>
<organism evidence="1 2">
    <name type="scientific">Stylosanthes scabra</name>
    <dbReference type="NCBI Taxonomy" id="79078"/>
    <lineage>
        <taxon>Eukaryota</taxon>
        <taxon>Viridiplantae</taxon>
        <taxon>Streptophyta</taxon>
        <taxon>Embryophyta</taxon>
        <taxon>Tracheophyta</taxon>
        <taxon>Spermatophyta</taxon>
        <taxon>Magnoliopsida</taxon>
        <taxon>eudicotyledons</taxon>
        <taxon>Gunneridae</taxon>
        <taxon>Pentapetalae</taxon>
        <taxon>rosids</taxon>
        <taxon>fabids</taxon>
        <taxon>Fabales</taxon>
        <taxon>Fabaceae</taxon>
        <taxon>Papilionoideae</taxon>
        <taxon>50 kb inversion clade</taxon>
        <taxon>dalbergioids sensu lato</taxon>
        <taxon>Dalbergieae</taxon>
        <taxon>Pterocarpus clade</taxon>
        <taxon>Stylosanthes</taxon>
    </lineage>
</organism>
<reference evidence="1 2" key="1">
    <citation type="journal article" date="2023" name="Plants (Basel)">
        <title>Bridging the Gap: Combining Genomics and Transcriptomics Approaches to Understand Stylosanthes scabra, an Orphan Legume from the Brazilian Caatinga.</title>
        <authorList>
            <person name="Ferreira-Neto J.R.C."/>
            <person name="da Silva M.D."/>
            <person name="Binneck E."/>
            <person name="de Melo N.F."/>
            <person name="da Silva R.H."/>
            <person name="de Melo A.L.T.M."/>
            <person name="Pandolfi V."/>
            <person name="Bustamante F.O."/>
            <person name="Brasileiro-Vidal A.C."/>
            <person name="Benko-Iseppon A.M."/>
        </authorList>
    </citation>
    <scope>NUCLEOTIDE SEQUENCE [LARGE SCALE GENOMIC DNA]</scope>
    <source>
        <tissue evidence="1">Leaves</tissue>
    </source>
</reference>
<protein>
    <recommendedName>
        <fullName evidence="3">Metallo-beta-lactamase domain-containing protein</fullName>
    </recommendedName>
</protein>
<name>A0ABU6RYF0_9FABA</name>
<dbReference type="PANTHER" id="PTHR46504">
    <property type="entry name" value="TRNASE Z TRZ1"/>
    <property type="match status" value="1"/>
</dbReference>
<gene>
    <name evidence="1" type="ORF">PIB30_103214</name>
</gene>
<accession>A0ABU6RYF0</accession>
<dbReference type="Proteomes" id="UP001341840">
    <property type="component" value="Unassembled WGS sequence"/>
</dbReference>
<evidence type="ECO:0000313" key="2">
    <source>
        <dbReference type="Proteomes" id="UP001341840"/>
    </source>
</evidence>
<proteinExistence type="predicted"/>